<reference evidence="3 4" key="1">
    <citation type="submission" date="2013-03" db="EMBL/GenBank/DDBJ databases">
        <title>The Genome Sequence of Capronia epimyces CBS 606.96.</title>
        <authorList>
            <consortium name="The Broad Institute Genomics Platform"/>
            <person name="Cuomo C."/>
            <person name="de Hoog S."/>
            <person name="Gorbushina A."/>
            <person name="Walker B."/>
            <person name="Young S.K."/>
            <person name="Zeng Q."/>
            <person name="Gargeya S."/>
            <person name="Fitzgerald M."/>
            <person name="Haas B."/>
            <person name="Abouelleil A."/>
            <person name="Allen A.W."/>
            <person name="Alvarado L."/>
            <person name="Arachchi H.M."/>
            <person name="Berlin A.M."/>
            <person name="Chapman S.B."/>
            <person name="Gainer-Dewar J."/>
            <person name="Goldberg J."/>
            <person name="Griggs A."/>
            <person name="Gujja S."/>
            <person name="Hansen M."/>
            <person name="Howarth C."/>
            <person name="Imamovic A."/>
            <person name="Ireland A."/>
            <person name="Larimer J."/>
            <person name="McCowan C."/>
            <person name="Murphy C."/>
            <person name="Pearson M."/>
            <person name="Poon T.W."/>
            <person name="Priest M."/>
            <person name="Roberts A."/>
            <person name="Saif S."/>
            <person name="Shea T."/>
            <person name="Sisk P."/>
            <person name="Sykes S."/>
            <person name="Wortman J."/>
            <person name="Nusbaum C."/>
            <person name="Birren B."/>
        </authorList>
    </citation>
    <scope>NUCLEOTIDE SEQUENCE [LARGE SCALE GENOMIC DNA]</scope>
    <source>
        <strain evidence="3 4">CBS 606.96</strain>
    </source>
</reference>
<keyword evidence="1" id="KW-0472">Membrane</keyword>
<evidence type="ECO:0000259" key="2">
    <source>
        <dbReference type="PROSITE" id="PS50924"/>
    </source>
</evidence>
<dbReference type="eggNOG" id="ENOG502R57D">
    <property type="taxonomic scope" value="Eukaryota"/>
</dbReference>
<evidence type="ECO:0000313" key="4">
    <source>
        <dbReference type="Proteomes" id="UP000019478"/>
    </source>
</evidence>
<gene>
    <name evidence="3" type="ORF">A1O3_05009</name>
</gene>
<feature type="transmembrane region" description="Helical" evidence="1">
    <location>
        <begin position="126"/>
        <end position="147"/>
    </location>
</feature>
<name>W9XUY8_9EURO</name>
<dbReference type="AlphaFoldDB" id="W9XUY8"/>
<keyword evidence="1" id="KW-1133">Transmembrane helix</keyword>
<evidence type="ECO:0000313" key="3">
    <source>
        <dbReference type="EMBL" id="EXJ84342.1"/>
    </source>
</evidence>
<dbReference type="Proteomes" id="UP000019478">
    <property type="component" value="Unassembled WGS sequence"/>
</dbReference>
<dbReference type="GeneID" id="19169127"/>
<organism evidence="3 4">
    <name type="scientific">Capronia epimyces CBS 606.96</name>
    <dbReference type="NCBI Taxonomy" id="1182542"/>
    <lineage>
        <taxon>Eukaryota</taxon>
        <taxon>Fungi</taxon>
        <taxon>Dikarya</taxon>
        <taxon>Ascomycota</taxon>
        <taxon>Pezizomycotina</taxon>
        <taxon>Eurotiomycetes</taxon>
        <taxon>Chaetothyriomycetidae</taxon>
        <taxon>Chaetothyriales</taxon>
        <taxon>Herpotrichiellaceae</taxon>
        <taxon>Capronia</taxon>
    </lineage>
</organism>
<dbReference type="RefSeq" id="XP_007733327.1">
    <property type="nucleotide sequence ID" value="XM_007735137.1"/>
</dbReference>
<accession>W9XUY8</accession>
<dbReference type="OrthoDB" id="264015at2759"/>
<dbReference type="PROSITE" id="PS50924">
    <property type="entry name" value="MHYT"/>
    <property type="match status" value="1"/>
</dbReference>
<dbReference type="PANTHER" id="PTHR35152:SF1">
    <property type="entry name" value="DOMAIN SIGNALLING PROTEIN, PUTATIVE (AFU_ORTHOLOGUE AFUA_5G11310)-RELATED"/>
    <property type="match status" value="1"/>
</dbReference>
<dbReference type="STRING" id="1182542.W9XUY8"/>
<dbReference type="PANTHER" id="PTHR35152">
    <property type="entry name" value="DOMAIN SIGNALLING PROTEIN, PUTATIVE (AFU_ORTHOLOGUE AFUA_5G11310)-RELATED"/>
    <property type="match status" value="1"/>
</dbReference>
<protein>
    <recommendedName>
        <fullName evidence="2">MHYT domain-containing protein</fullName>
    </recommendedName>
</protein>
<sequence length="739" mass="82193">MHHYTLLAESTSTAVSYSSGHIVLSYVTSLLGCITTLELLQRRTSTRGAYNWFLLGAAAVTMGAISIWGMHFVAIGAIILAHGAPDRQILYKPGFTAISFFVPILVLLIAFYMLGQPARARQVHVAIASVLMGAAVCGMHSLGQYGLQNYRCVYKVPNLVGSAIISVLASFIALSVFFRLRDTWTDCWWKRVLCSAILALAKGDGTVHGRFGSQTTIVASSLSMGACIVLLAVAFIRGRRMHTARIKAQRLVLACAYFDQDGKLMVTEEGILPSEKITNQYLEKVEIGAILSMFALEANVQSQNFGEDELSRSQVAFLWVFKASRNWALLKEFLPAMADYIRTDPAVKRYRPGHTASHSRIDASEIPLNFAPVFKQLFCMAAQRLANHLHEPLEQLGVLFEEPLETGALFLFTPSKTALADLSPQVYATTDVESGHCIARGKYLFLTRQLKSDETAKFAALGYRFAAVARIAEPMAKRMQINRDNLVARMKRMQLSVSPDHLPSPGVHLACFILRPSVYTSFDVLVPESVQNQLPHTTIQPHELTAEQSQQLTSLFDESTVTEALRALEDRSSRSELDADFGRRLHRAIMKLVDVMGDSDSLMQARMSARPFQVPCQPDPGDLSPPTCTFLIMRMMRDVHASSARKELVYVPLSAFRVQQQYLTAGWRDEQFAREVNAEFGHLRQDSVKWRRFNSMQLAPVQDHADGRDANAWRKELMRAAAAEAKKGPRASAKRTNLG</sequence>
<dbReference type="Pfam" id="PF03707">
    <property type="entry name" value="MHYT"/>
    <property type="match status" value="2"/>
</dbReference>
<evidence type="ECO:0000256" key="1">
    <source>
        <dbReference type="SAM" id="Phobius"/>
    </source>
</evidence>
<feature type="transmembrane region" description="Helical" evidence="1">
    <location>
        <begin position="94"/>
        <end position="114"/>
    </location>
</feature>
<dbReference type="InterPro" id="IPR005330">
    <property type="entry name" value="MHYT_dom"/>
</dbReference>
<comment type="caution">
    <text evidence="3">The sequence shown here is derived from an EMBL/GenBank/DDBJ whole genome shotgun (WGS) entry which is preliminary data.</text>
</comment>
<feature type="transmembrane region" description="Helical" evidence="1">
    <location>
        <begin position="20"/>
        <end position="40"/>
    </location>
</feature>
<feature type="transmembrane region" description="Helical" evidence="1">
    <location>
        <begin position="217"/>
        <end position="236"/>
    </location>
</feature>
<dbReference type="HOGENOM" id="CLU_008375_2_0_1"/>
<dbReference type="EMBL" id="AMGY01000004">
    <property type="protein sequence ID" value="EXJ84342.1"/>
    <property type="molecule type" value="Genomic_DNA"/>
</dbReference>
<feature type="transmembrane region" description="Helical" evidence="1">
    <location>
        <begin position="52"/>
        <end position="82"/>
    </location>
</feature>
<feature type="transmembrane region" description="Helical" evidence="1">
    <location>
        <begin position="159"/>
        <end position="180"/>
    </location>
</feature>
<proteinExistence type="predicted"/>
<keyword evidence="1" id="KW-0812">Transmembrane</keyword>
<keyword evidence="4" id="KW-1185">Reference proteome</keyword>
<feature type="domain" description="MHYT" evidence="2">
    <location>
        <begin position="17"/>
        <end position="216"/>
    </location>
</feature>